<dbReference type="EMBL" id="CAJVPY010002552">
    <property type="protein sequence ID" value="CAG8564499.1"/>
    <property type="molecule type" value="Genomic_DNA"/>
</dbReference>
<dbReference type="AlphaFoldDB" id="A0A9N9FY86"/>
<dbReference type="Proteomes" id="UP000789405">
    <property type="component" value="Unassembled WGS sequence"/>
</dbReference>
<feature type="transmembrane region" description="Helical" evidence="1">
    <location>
        <begin position="246"/>
        <end position="268"/>
    </location>
</feature>
<organism evidence="2 3">
    <name type="scientific">Dentiscutata erythropus</name>
    <dbReference type="NCBI Taxonomy" id="1348616"/>
    <lineage>
        <taxon>Eukaryota</taxon>
        <taxon>Fungi</taxon>
        <taxon>Fungi incertae sedis</taxon>
        <taxon>Mucoromycota</taxon>
        <taxon>Glomeromycotina</taxon>
        <taxon>Glomeromycetes</taxon>
        <taxon>Diversisporales</taxon>
        <taxon>Gigasporaceae</taxon>
        <taxon>Dentiscutata</taxon>
    </lineage>
</organism>
<keyword evidence="3" id="KW-1185">Reference proteome</keyword>
<protein>
    <submittedName>
        <fullName evidence="2">16048_t:CDS:1</fullName>
    </submittedName>
</protein>
<keyword evidence="1" id="KW-1133">Transmembrane helix</keyword>
<evidence type="ECO:0000256" key="1">
    <source>
        <dbReference type="SAM" id="Phobius"/>
    </source>
</evidence>
<evidence type="ECO:0000313" key="3">
    <source>
        <dbReference type="Proteomes" id="UP000789405"/>
    </source>
</evidence>
<feature type="transmembrane region" description="Helical" evidence="1">
    <location>
        <begin position="163"/>
        <end position="188"/>
    </location>
</feature>
<dbReference type="OrthoDB" id="2340087at2759"/>
<feature type="transmembrane region" description="Helical" evidence="1">
    <location>
        <begin position="280"/>
        <end position="302"/>
    </location>
</feature>
<feature type="transmembrane region" description="Helical" evidence="1">
    <location>
        <begin position="94"/>
        <end position="113"/>
    </location>
</feature>
<sequence length="659" mass="76270">MCNDIATAINCDASRITMPTLYQYSNEYNNGDQIFMRVNIAQGDGQSASSLASKLSETIVYKNISEISNSTILNYIDQSNGAWLMSNLWDNYKFFLIGIFVGLALLGILWYFACRRNYSGFGRAIKRKHAITNFFTIFLSTLIVVDLILDILFIVFHGKDEKWIMLVSITFLVAPIGFCTLFSFIIIGRELEEDRYRKWWQTHSRTALVTTLLSWFDVEALNVASSRTTSIGSLNAPYSPDAYRRIFYATTFILIIEDVPQLIFLTIYQNATIIPTIGPILALSSCRALILIRIISIIYLGFLHVREWRYMDEILNDEPDKEEKLIGKYTENQVMDLPSDEGHFQTRRTQYVDEESITQIREVQIYAPGTITTTCEENIYIQGDAPDRPQIQTRQDNTEAFDIEECSNPAGIKKQGREKNLEIKKYECNKNEQLTKWKIDKDLVYVNSERSIRFAGFADICDDYLGFHLLPNDDLIVIAINCIVIFTFDEDIKDEIQIIYYINIDTFMNTQQNFIDKKPESDIAQHLRKMIIMYLDDIHTFSCCSPFIMESIVKYDKKRKYRKHDNEIISLIIDKCINYYNEDNRRFDVLRAITSSISKLQKLYPYLVTKFFIGTSIFSSADKKIDYVPNSHLDGSRVEFPVELNIELIILSAAGYLAY</sequence>
<name>A0A9N9FY86_9GLOM</name>
<proteinExistence type="predicted"/>
<accession>A0A9N9FY86</accession>
<comment type="caution">
    <text evidence="2">The sequence shown here is derived from an EMBL/GenBank/DDBJ whole genome shotgun (WGS) entry which is preliminary data.</text>
</comment>
<reference evidence="2" key="1">
    <citation type="submission" date="2021-06" db="EMBL/GenBank/DDBJ databases">
        <authorList>
            <person name="Kallberg Y."/>
            <person name="Tangrot J."/>
            <person name="Rosling A."/>
        </authorList>
    </citation>
    <scope>NUCLEOTIDE SEQUENCE</scope>
    <source>
        <strain evidence="2">MA453B</strain>
    </source>
</reference>
<keyword evidence="1" id="KW-0472">Membrane</keyword>
<evidence type="ECO:0000313" key="2">
    <source>
        <dbReference type="EMBL" id="CAG8564499.1"/>
    </source>
</evidence>
<feature type="transmembrane region" description="Helical" evidence="1">
    <location>
        <begin position="134"/>
        <end position="157"/>
    </location>
</feature>
<gene>
    <name evidence="2" type="ORF">DERYTH_LOCUS5901</name>
</gene>
<keyword evidence="1" id="KW-0812">Transmembrane</keyword>